<dbReference type="InterPro" id="IPR008947">
    <property type="entry name" value="PLipase_C/P1_nuclease_dom_sf"/>
</dbReference>
<evidence type="ECO:0000256" key="6">
    <source>
        <dbReference type="ARBA" id="ARBA00023180"/>
    </source>
</evidence>
<keyword evidence="5" id="KW-1015">Disulfide bond</keyword>
<reference evidence="8 10" key="2">
    <citation type="submission" date="2018-06" db="EMBL/GenBank/DDBJ databases">
        <authorList>
            <consortium name="Pathogen Informatics"/>
            <person name="Doyle S."/>
        </authorList>
    </citation>
    <scope>NUCLEOTIDE SEQUENCE [LARGE SCALE GENOMIC DNA]</scope>
    <source>
        <strain evidence="8 10">NCTC12022</strain>
    </source>
</reference>
<accession>A0A0W0TJP8</accession>
<dbReference type="Pfam" id="PF02265">
    <property type="entry name" value="S1-P1_nuclease"/>
    <property type="match status" value="1"/>
</dbReference>
<dbReference type="GO" id="GO:0016788">
    <property type="term" value="F:hydrolase activity, acting on ester bonds"/>
    <property type="evidence" value="ECO:0007669"/>
    <property type="project" value="InterPro"/>
</dbReference>
<dbReference type="PANTHER" id="PTHR33146:SF10">
    <property type="entry name" value="STRAND-SPECIFIC NUCLEASE, PUTATIVE-RELATED"/>
    <property type="match status" value="1"/>
</dbReference>
<dbReference type="InterPro" id="IPR003154">
    <property type="entry name" value="S1/P1nuclease"/>
</dbReference>
<protein>
    <submittedName>
        <fullName evidence="7">3'-nucleotidase/nuclease</fullName>
    </submittedName>
</protein>
<reference evidence="7 9" key="1">
    <citation type="submission" date="2015-11" db="EMBL/GenBank/DDBJ databases">
        <title>Genomic analysis of 38 Legionella species identifies large and diverse effector repertoires.</title>
        <authorList>
            <person name="Burstein D."/>
            <person name="Amaro F."/>
            <person name="Zusman T."/>
            <person name="Lifshitz Z."/>
            <person name="Cohen O."/>
            <person name="Gilbert J.A."/>
            <person name="Pupko T."/>
            <person name="Shuman H.A."/>
            <person name="Segal G."/>
        </authorList>
    </citation>
    <scope>NUCLEOTIDE SEQUENCE [LARGE SCALE GENOMIC DNA]</scope>
    <source>
        <strain evidence="7 9">WO-44C</strain>
    </source>
</reference>
<evidence type="ECO:0000256" key="5">
    <source>
        <dbReference type="ARBA" id="ARBA00023157"/>
    </source>
</evidence>
<keyword evidence="4" id="KW-0378">Hydrolase</keyword>
<evidence type="ECO:0000256" key="2">
    <source>
        <dbReference type="ARBA" id="ARBA00022723"/>
    </source>
</evidence>
<name>A0A0W0TJP8_9GAMM</name>
<evidence type="ECO:0000313" key="9">
    <source>
        <dbReference type="Proteomes" id="UP000054698"/>
    </source>
</evidence>
<sequence length="282" mass="31963">MGKRLVCCCLGVLLVITKSYSWNALGHRLVAQIAYHHLTRQAKQIFNHYNHTLDKQYRPQSLVNAAAWLDSLHDKNQLWLAPKHYINIPFTNDGTRLIPPTRINAVSAVEEAMRVINSQRKSELAKGFSLRVLLHVVGDLHQPMHAVNQFSVRYPQGDKGGNLYSLGANPIASNLHSYWDKGGGMLSKKRHYSQAQLNRLAYRIEQRWPCSVASVNLKPKVWATESYQLAIHKAYQIKAGQKPDKRYQRMVKATTEERLAIAGCRLAAVLNTLAANYEAKNK</sequence>
<dbReference type="GO" id="GO:0003676">
    <property type="term" value="F:nucleic acid binding"/>
    <property type="evidence" value="ECO:0007669"/>
    <property type="project" value="InterPro"/>
</dbReference>
<dbReference type="AlphaFoldDB" id="A0A0W0TJP8"/>
<evidence type="ECO:0000313" key="7">
    <source>
        <dbReference type="EMBL" id="KTC95413.1"/>
    </source>
</evidence>
<dbReference type="CDD" id="cd11010">
    <property type="entry name" value="S1-P1_nuclease"/>
    <property type="match status" value="1"/>
</dbReference>
<keyword evidence="3" id="KW-0255">Endonuclease</keyword>
<dbReference type="Proteomes" id="UP000251942">
    <property type="component" value="Unassembled WGS sequence"/>
</dbReference>
<evidence type="ECO:0000313" key="8">
    <source>
        <dbReference type="EMBL" id="SPX59994.1"/>
    </source>
</evidence>
<dbReference type="SUPFAM" id="SSF48537">
    <property type="entry name" value="Phospholipase C/P1 nuclease"/>
    <property type="match status" value="1"/>
</dbReference>
<dbReference type="EMBL" id="LNYB01000085">
    <property type="protein sequence ID" value="KTC95413.1"/>
    <property type="molecule type" value="Genomic_DNA"/>
</dbReference>
<dbReference type="GO" id="GO:0046872">
    <property type="term" value="F:metal ion binding"/>
    <property type="evidence" value="ECO:0007669"/>
    <property type="project" value="UniProtKB-KW"/>
</dbReference>
<dbReference type="EMBL" id="UASS01000005">
    <property type="protein sequence ID" value="SPX59994.1"/>
    <property type="molecule type" value="Genomic_DNA"/>
</dbReference>
<evidence type="ECO:0000256" key="4">
    <source>
        <dbReference type="ARBA" id="ARBA00022801"/>
    </source>
</evidence>
<dbReference type="GO" id="GO:0004519">
    <property type="term" value="F:endonuclease activity"/>
    <property type="evidence" value="ECO:0007669"/>
    <property type="project" value="UniProtKB-KW"/>
</dbReference>
<organism evidence="7 9">
    <name type="scientific">Legionella feeleii</name>
    <dbReference type="NCBI Taxonomy" id="453"/>
    <lineage>
        <taxon>Bacteria</taxon>
        <taxon>Pseudomonadati</taxon>
        <taxon>Pseudomonadota</taxon>
        <taxon>Gammaproteobacteria</taxon>
        <taxon>Legionellales</taxon>
        <taxon>Legionellaceae</taxon>
        <taxon>Legionella</taxon>
    </lineage>
</organism>
<keyword evidence="2" id="KW-0479">Metal-binding</keyword>
<keyword evidence="1" id="KW-0540">Nuclease</keyword>
<evidence type="ECO:0000256" key="3">
    <source>
        <dbReference type="ARBA" id="ARBA00022759"/>
    </source>
</evidence>
<dbReference type="GO" id="GO:0006308">
    <property type="term" value="P:DNA catabolic process"/>
    <property type="evidence" value="ECO:0007669"/>
    <property type="project" value="InterPro"/>
</dbReference>
<dbReference type="RefSeq" id="WP_058447871.1">
    <property type="nucleotide sequence ID" value="NZ_CAAAHT010000005.1"/>
</dbReference>
<keyword evidence="9" id="KW-1185">Reference proteome</keyword>
<dbReference type="PATRIC" id="fig|453.4.peg.3359"/>
<dbReference type="PANTHER" id="PTHR33146">
    <property type="entry name" value="ENDONUCLEASE 4"/>
    <property type="match status" value="1"/>
</dbReference>
<gene>
    <name evidence="7" type="ORF">Lfee_3078</name>
    <name evidence="8" type="ORF">NCTC12022_00710</name>
</gene>
<dbReference type="Gene3D" id="1.10.575.10">
    <property type="entry name" value="P1 Nuclease"/>
    <property type="match status" value="1"/>
</dbReference>
<keyword evidence="6" id="KW-0325">Glycoprotein</keyword>
<dbReference type="OrthoDB" id="267579at2"/>
<dbReference type="Proteomes" id="UP000054698">
    <property type="component" value="Unassembled WGS sequence"/>
</dbReference>
<evidence type="ECO:0000256" key="1">
    <source>
        <dbReference type="ARBA" id="ARBA00022722"/>
    </source>
</evidence>
<proteinExistence type="predicted"/>
<dbReference type="STRING" id="453.Lfee_3078"/>
<evidence type="ECO:0000313" key="10">
    <source>
        <dbReference type="Proteomes" id="UP000251942"/>
    </source>
</evidence>